<keyword evidence="3" id="KW-0560">Oxidoreductase</keyword>
<evidence type="ECO:0000256" key="3">
    <source>
        <dbReference type="ARBA" id="ARBA00023002"/>
    </source>
</evidence>
<dbReference type="KEGG" id="psco:LY89DRAFT_634626"/>
<gene>
    <name evidence="4" type="ORF">LY89DRAFT_634626</name>
</gene>
<keyword evidence="1" id="KW-0285">Flavoprotein</keyword>
<dbReference type="InterPro" id="IPR036188">
    <property type="entry name" value="FAD/NAD-bd_sf"/>
</dbReference>
<sequence length="596" mass="67671">MEASQPRRVIIVGAGFTGLVAAKTYLQINPAADITIIDKEDGIGGVWSASRIYPGLTYEVPTPLLNFTDFDMCKELGKEMWEDVSGYEVNEFLVKYAEKHNLTKLCRLSTEVLKIERDGRGWKVLVRPVDQPNASPESLFCEKLIMATGITSVPRTPHWDMTKFDGFHFHAKQMGKRHKELVSEDVKNVTIIGGHKSALEAVGTCAQAGKSVEWLVKADGGGPTWLMPAKNPNGSSLAKMSTVRMMAALSPSVYRKPNWLDRFLHSQRWWLGNWLLTSFWTFMTKTIKGDRYNKSPNMKKLEPHPKSMFWFVPGGTIVHDRDAETIRLIDEEKFVHVNRAELVSAQGRTVTLSSGKTIPCDGIIFCIGWELSIPPLFPPPLANDLGLPVDFSIPSTQENEYWEALDTTSESDVLARYPILRNPPSEIHVPKSTLTPYRHFRSMIPPKLAARNDNSLVFIGNWANGRVQITAELASLYAIAYLENLMPPSTQALLSDEEAMNRDIAHVDAFRRKRYLNCFPFRISIFDTPEFDDALMRDLGLRADRKRMRMRGGWRDCWVLKAWCREWFEGYFASDYAGIVEEFLEGVERRKEGKVL</sequence>
<dbReference type="GO" id="GO:0016491">
    <property type="term" value="F:oxidoreductase activity"/>
    <property type="evidence" value="ECO:0007669"/>
    <property type="project" value="UniProtKB-KW"/>
</dbReference>
<proteinExistence type="predicted"/>
<evidence type="ECO:0000256" key="2">
    <source>
        <dbReference type="ARBA" id="ARBA00022827"/>
    </source>
</evidence>
<dbReference type="RefSeq" id="XP_018078855.1">
    <property type="nucleotide sequence ID" value="XM_018211400.1"/>
</dbReference>
<dbReference type="AlphaFoldDB" id="A0A194XW12"/>
<dbReference type="GeneID" id="28821126"/>
<organism evidence="4 5">
    <name type="scientific">Mollisia scopiformis</name>
    <name type="common">Conifer needle endophyte fungus</name>
    <name type="synonym">Phialocephala scopiformis</name>
    <dbReference type="NCBI Taxonomy" id="149040"/>
    <lineage>
        <taxon>Eukaryota</taxon>
        <taxon>Fungi</taxon>
        <taxon>Dikarya</taxon>
        <taxon>Ascomycota</taxon>
        <taxon>Pezizomycotina</taxon>
        <taxon>Leotiomycetes</taxon>
        <taxon>Helotiales</taxon>
        <taxon>Mollisiaceae</taxon>
        <taxon>Mollisia</taxon>
    </lineage>
</organism>
<evidence type="ECO:0000313" key="4">
    <source>
        <dbReference type="EMBL" id="KUJ24500.1"/>
    </source>
</evidence>
<dbReference type="InterPro" id="IPR050346">
    <property type="entry name" value="FMO-like"/>
</dbReference>
<accession>A0A194XW12</accession>
<dbReference type="SUPFAM" id="SSF51905">
    <property type="entry name" value="FAD/NAD(P)-binding domain"/>
    <property type="match status" value="2"/>
</dbReference>
<evidence type="ECO:0000256" key="1">
    <source>
        <dbReference type="ARBA" id="ARBA00022630"/>
    </source>
</evidence>
<dbReference type="Proteomes" id="UP000070700">
    <property type="component" value="Unassembled WGS sequence"/>
</dbReference>
<keyword evidence="5" id="KW-1185">Reference proteome</keyword>
<dbReference type="Pfam" id="PF13738">
    <property type="entry name" value="Pyr_redox_3"/>
    <property type="match status" value="1"/>
</dbReference>
<dbReference type="InParanoid" id="A0A194XW12"/>
<evidence type="ECO:0000313" key="5">
    <source>
        <dbReference type="Proteomes" id="UP000070700"/>
    </source>
</evidence>
<reference evidence="4 5" key="1">
    <citation type="submission" date="2015-10" db="EMBL/GenBank/DDBJ databases">
        <title>Full genome of DAOMC 229536 Phialocephala scopiformis, a fungal endophyte of spruce producing the potent anti-insectan compound rugulosin.</title>
        <authorList>
            <consortium name="DOE Joint Genome Institute"/>
            <person name="Walker A.K."/>
            <person name="Frasz S.L."/>
            <person name="Seifert K.A."/>
            <person name="Miller J.D."/>
            <person name="Mondo S.J."/>
            <person name="Labutti K."/>
            <person name="Lipzen A."/>
            <person name="Dockter R."/>
            <person name="Kennedy M."/>
            <person name="Grigoriev I.V."/>
            <person name="Spatafora J.W."/>
        </authorList>
    </citation>
    <scope>NUCLEOTIDE SEQUENCE [LARGE SCALE GENOMIC DNA]</scope>
    <source>
        <strain evidence="4 5">CBS 120377</strain>
    </source>
</reference>
<dbReference type="Gene3D" id="3.50.50.60">
    <property type="entry name" value="FAD/NAD(P)-binding domain"/>
    <property type="match status" value="1"/>
</dbReference>
<protein>
    <submittedName>
        <fullName evidence="4">FAD/NAD(P)-binding domain-containing protein</fullName>
    </submittedName>
</protein>
<name>A0A194XW12_MOLSC</name>
<dbReference type="EMBL" id="KQ947404">
    <property type="protein sequence ID" value="KUJ24500.1"/>
    <property type="molecule type" value="Genomic_DNA"/>
</dbReference>
<dbReference type="OrthoDB" id="2915840at2759"/>
<keyword evidence="2" id="KW-0274">FAD</keyword>
<dbReference type="PANTHER" id="PTHR23023">
    <property type="entry name" value="DIMETHYLANILINE MONOOXYGENASE"/>
    <property type="match status" value="1"/>
</dbReference>